<dbReference type="InterPro" id="IPR036291">
    <property type="entry name" value="NAD(P)-bd_dom_sf"/>
</dbReference>
<dbReference type="Proteomes" id="UP000031449">
    <property type="component" value="Chromosome"/>
</dbReference>
<dbReference type="Gene3D" id="3.40.50.720">
    <property type="entry name" value="NAD(P)-binding Rossmann-like Domain"/>
    <property type="match status" value="1"/>
</dbReference>
<proteinExistence type="predicted"/>
<feature type="domain" description="Gfo/Idh/MocA-like oxidoreductase N-terminal" evidence="1">
    <location>
        <begin position="5"/>
        <end position="119"/>
    </location>
</feature>
<dbReference type="AlphaFoldDB" id="A0A0B5APK0"/>
<keyword evidence="4" id="KW-1185">Reference proteome</keyword>
<dbReference type="Gene3D" id="3.30.360.10">
    <property type="entry name" value="Dihydrodipicolinate Reductase, domain 2"/>
    <property type="match status" value="1"/>
</dbReference>
<evidence type="ECO:0000313" key="4">
    <source>
        <dbReference type="Proteomes" id="UP000031449"/>
    </source>
</evidence>
<dbReference type="Pfam" id="PF22725">
    <property type="entry name" value="GFO_IDH_MocA_C3"/>
    <property type="match status" value="1"/>
</dbReference>
<dbReference type="InterPro" id="IPR055170">
    <property type="entry name" value="GFO_IDH_MocA-like_dom"/>
</dbReference>
<dbReference type="STRING" id="1508404.JMA_28630"/>
<accession>A0A0B5APK0</accession>
<gene>
    <name evidence="3" type="ORF">JMA_28630</name>
</gene>
<organism evidence="3 4">
    <name type="scientific">Jeotgalibacillus malaysiensis</name>
    <dbReference type="NCBI Taxonomy" id="1508404"/>
    <lineage>
        <taxon>Bacteria</taxon>
        <taxon>Bacillati</taxon>
        <taxon>Bacillota</taxon>
        <taxon>Bacilli</taxon>
        <taxon>Bacillales</taxon>
        <taxon>Caryophanaceae</taxon>
        <taxon>Jeotgalibacillus</taxon>
    </lineage>
</organism>
<evidence type="ECO:0000259" key="2">
    <source>
        <dbReference type="Pfam" id="PF22725"/>
    </source>
</evidence>
<dbReference type="InterPro" id="IPR000683">
    <property type="entry name" value="Gfo/Idh/MocA-like_OxRdtase_N"/>
</dbReference>
<dbReference type="SUPFAM" id="SSF55347">
    <property type="entry name" value="Glyceraldehyde-3-phosphate dehydrogenase-like, C-terminal domain"/>
    <property type="match status" value="1"/>
</dbReference>
<dbReference type="HOGENOM" id="CLU_023194_17_2_9"/>
<dbReference type="EMBL" id="CP009416">
    <property type="protein sequence ID" value="AJD92180.1"/>
    <property type="molecule type" value="Genomic_DNA"/>
</dbReference>
<evidence type="ECO:0000313" key="3">
    <source>
        <dbReference type="EMBL" id="AJD92180.1"/>
    </source>
</evidence>
<dbReference type="SUPFAM" id="SSF51735">
    <property type="entry name" value="NAD(P)-binding Rossmann-fold domains"/>
    <property type="match status" value="1"/>
</dbReference>
<name>A0A0B5APK0_9BACL</name>
<reference evidence="3 4" key="1">
    <citation type="submission" date="2014-08" db="EMBL/GenBank/DDBJ databases">
        <title>Complete genome of a marine bacteria Jeotgalibacillus malaysiensis.</title>
        <authorList>
            <person name="Yaakop A.S."/>
            <person name="Chan K.-G."/>
            <person name="Goh K.M."/>
        </authorList>
    </citation>
    <scope>NUCLEOTIDE SEQUENCE [LARGE SCALE GENOMIC DNA]</scope>
    <source>
        <strain evidence="3 4">D5</strain>
    </source>
</reference>
<dbReference type="PANTHER" id="PTHR43708:SF3">
    <property type="entry name" value="OXIDOREDUCTASE"/>
    <property type="match status" value="1"/>
</dbReference>
<dbReference type="InterPro" id="IPR051317">
    <property type="entry name" value="Gfo/Idh/MocA_oxidoreduct"/>
</dbReference>
<evidence type="ECO:0000259" key="1">
    <source>
        <dbReference type="Pfam" id="PF01408"/>
    </source>
</evidence>
<evidence type="ECO:0008006" key="5">
    <source>
        <dbReference type="Google" id="ProtNLM"/>
    </source>
</evidence>
<protein>
    <recommendedName>
        <fullName evidence="5">Dehydrogenase</fullName>
    </recommendedName>
</protein>
<dbReference type="KEGG" id="jeo:JMA_28630"/>
<sequence length="381" mass="42841">MRDMIKTVVIGTGFSALAHLDALKRLPGIEAAGIMSRSKEKAEKIASEYRLAHAYTSIDDVLADERIDVIHNCTPNALHYEINKKVLLSGKHILSEKPLALDSGQSAELAELAASLKLVNGVCFNYRHYPLVEEARMRICGGSMGRPHLVSGGYLQDWCLYDSDYSWRMNKKLNGHSRAIADIGSHWCDTLQYITGQKITRVLGDLTILHPTRKMPLENSGATFTSESSAQHHLVDIDTEDAGNVLVQFADGTKGMFNVSQVTAGKKNYLHFTISLSEGTLEWDQEEPNRLWIGKRNHENQILMKDPALLSKLSNDYAHFPGGHQEGWPDCLKNLMISFYDKVKNLEKESNFATFKDGHYNMKIVDAILKSSIEERWIHIE</sequence>
<dbReference type="PANTHER" id="PTHR43708">
    <property type="entry name" value="CONSERVED EXPRESSED OXIDOREDUCTASE (EUROFUNG)"/>
    <property type="match status" value="1"/>
</dbReference>
<dbReference type="BioCyc" id="JESP1508404:G14D9-12144-MONOMER"/>
<dbReference type="OrthoDB" id="9815825at2"/>
<dbReference type="Pfam" id="PF01408">
    <property type="entry name" value="GFO_IDH_MocA"/>
    <property type="match status" value="1"/>
</dbReference>
<dbReference type="GO" id="GO:0000166">
    <property type="term" value="F:nucleotide binding"/>
    <property type="evidence" value="ECO:0007669"/>
    <property type="project" value="InterPro"/>
</dbReference>
<feature type="domain" description="GFO/IDH/MocA-like oxidoreductase" evidence="2">
    <location>
        <begin position="133"/>
        <end position="282"/>
    </location>
</feature>